<proteinExistence type="predicted"/>
<reference evidence="1" key="1">
    <citation type="submission" date="2014-09" db="EMBL/GenBank/DDBJ databases">
        <authorList>
            <person name="Magalhaes I.L.F."/>
            <person name="Oliveira U."/>
            <person name="Santos F.R."/>
            <person name="Vidigal T.H.D.A."/>
            <person name="Brescovit A.D."/>
            <person name="Santos A.J."/>
        </authorList>
    </citation>
    <scope>NUCLEOTIDE SEQUENCE</scope>
    <source>
        <tissue evidence="1">Shoot tissue taken approximately 20 cm above the soil surface</tissue>
    </source>
</reference>
<name>A0A0A8XSA9_ARUDO</name>
<organism evidence="1">
    <name type="scientific">Arundo donax</name>
    <name type="common">Giant reed</name>
    <name type="synonym">Donax arundinaceus</name>
    <dbReference type="NCBI Taxonomy" id="35708"/>
    <lineage>
        <taxon>Eukaryota</taxon>
        <taxon>Viridiplantae</taxon>
        <taxon>Streptophyta</taxon>
        <taxon>Embryophyta</taxon>
        <taxon>Tracheophyta</taxon>
        <taxon>Spermatophyta</taxon>
        <taxon>Magnoliopsida</taxon>
        <taxon>Liliopsida</taxon>
        <taxon>Poales</taxon>
        <taxon>Poaceae</taxon>
        <taxon>PACMAD clade</taxon>
        <taxon>Arundinoideae</taxon>
        <taxon>Arundineae</taxon>
        <taxon>Arundo</taxon>
    </lineage>
</organism>
<protein>
    <submittedName>
        <fullName evidence="1">Uncharacterized protein</fullName>
    </submittedName>
</protein>
<sequence length="14" mass="1406">MLLQQAPSSLSGCA</sequence>
<reference evidence="1" key="2">
    <citation type="journal article" date="2015" name="Data Brief">
        <title>Shoot transcriptome of the giant reed, Arundo donax.</title>
        <authorList>
            <person name="Barrero R.A."/>
            <person name="Guerrero F.D."/>
            <person name="Moolhuijzen P."/>
            <person name="Goolsby J.A."/>
            <person name="Tidwell J."/>
            <person name="Bellgard S.E."/>
            <person name="Bellgard M.I."/>
        </authorList>
    </citation>
    <scope>NUCLEOTIDE SEQUENCE</scope>
    <source>
        <tissue evidence="1">Shoot tissue taken approximately 20 cm above the soil surface</tissue>
    </source>
</reference>
<evidence type="ECO:0000313" key="1">
    <source>
        <dbReference type="EMBL" id="JAD15623.1"/>
    </source>
</evidence>
<dbReference type="EMBL" id="GBRH01282272">
    <property type="protein sequence ID" value="JAD15623.1"/>
    <property type="molecule type" value="Transcribed_RNA"/>
</dbReference>
<accession>A0A0A8XSA9</accession>